<dbReference type="Pfam" id="PF13440">
    <property type="entry name" value="Polysacc_synt_3"/>
    <property type="match status" value="1"/>
</dbReference>
<evidence type="ECO:0000256" key="2">
    <source>
        <dbReference type="ARBA" id="ARBA00007430"/>
    </source>
</evidence>
<dbReference type="PANTHER" id="PTHR30250">
    <property type="entry name" value="PST FAMILY PREDICTED COLANIC ACID TRANSPORTER"/>
    <property type="match status" value="1"/>
</dbReference>
<reference evidence="8 9" key="1">
    <citation type="submission" date="2019-11" db="EMBL/GenBank/DDBJ databases">
        <title>Characterization of Elizabethkingia argenteiflava sp. nov., isolated from inner surface of Soybean Pods.</title>
        <authorList>
            <person name="Mo S."/>
        </authorList>
    </citation>
    <scope>NUCLEOTIDE SEQUENCE [LARGE SCALE GENOMIC DNA]</scope>
    <source>
        <strain evidence="8 9">YB22</strain>
    </source>
</reference>
<dbReference type="EMBL" id="JAAABJ010000519">
    <property type="protein sequence ID" value="NAW51327.1"/>
    <property type="molecule type" value="Genomic_DNA"/>
</dbReference>
<gene>
    <name evidence="8" type="ORF">GNY06_08020</name>
</gene>
<feature type="transmembrane region" description="Helical" evidence="7">
    <location>
        <begin position="443"/>
        <end position="463"/>
    </location>
</feature>
<evidence type="ECO:0000256" key="1">
    <source>
        <dbReference type="ARBA" id="ARBA00004651"/>
    </source>
</evidence>
<name>A0A845PXY4_9FLAO</name>
<feature type="transmembrane region" description="Helical" evidence="7">
    <location>
        <begin position="79"/>
        <end position="103"/>
    </location>
</feature>
<feature type="transmembrane region" description="Helical" evidence="7">
    <location>
        <begin position="145"/>
        <end position="165"/>
    </location>
</feature>
<evidence type="ECO:0000313" key="8">
    <source>
        <dbReference type="EMBL" id="NAW51327.1"/>
    </source>
</evidence>
<feature type="transmembrane region" description="Helical" evidence="7">
    <location>
        <begin position="414"/>
        <end position="431"/>
    </location>
</feature>
<keyword evidence="3" id="KW-1003">Cell membrane</keyword>
<dbReference type="AlphaFoldDB" id="A0A845PXY4"/>
<dbReference type="InterPro" id="IPR050833">
    <property type="entry name" value="Poly_Biosynth_Transport"/>
</dbReference>
<evidence type="ECO:0000256" key="5">
    <source>
        <dbReference type="ARBA" id="ARBA00022989"/>
    </source>
</evidence>
<evidence type="ECO:0000256" key="4">
    <source>
        <dbReference type="ARBA" id="ARBA00022692"/>
    </source>
</evidence>
<sequence>MELKKQAVRSTLWAVADQFSSQIVAFGVNLMLARLLLPEDFGTIALFNVVMSVSSVLINGGLASSLIRTPQLDNRDLSTVFWFNVIMSSIIYGVIFMLTPLIADFYHKPILENLIRVYAVILIIDSFVTVQSVRFEKELNFRTTFLIKMPSILMGGISGILFAWLGFGVWSLVYSALIKNVVSTLQYWFYSKWRPSFIFDKLKFKKHFGFGIRMTLSSLLNVVSDNLYPIIIGKKFSSTELGYYDRADALKQFPINNISSILNRVSFPLFAKISHDDQRLKSSYQEILRLAIFGIAPLAGIMILEAKPLIRFLFTEKWLPIVPYFQILSLAGVLYPIHAYNLNILQVKGRSDLFLKLEIIKKLIIVLVVIIAIPFGMYGLVWGQVVISVISLFINTFYTGKFLNYNLFQQLKEIFPSVFIAFVTSLMMWVLDKKVLYAQQDIIRLMVIGVLFLSVYLGITYLLKFRELSLIKNLISKK</sequence>
<feature type="transmembrane region" description="Helical" evidence="7">
    <location>
        <begin position="44"/>
        <end position="67"/>
    </location>
</feature>
<dbReference type="RefSeq" id="WP_166519608.1">
    <property type="nucleotide sequence ID" value="NZ_JAAABJ010000519.1"/>
</dbReference>
<dbReference type="CDD" id="cd13127">
    <property type="entry name" value="MATE_tuaB_like"/>
    <property type="match status" value="1"/>
</dbReference>
<dbReference type="PANTHER" id="PTHR30250:SF10">
    <property type="entry name" value="LIPOPOLYSACCHARIDE BIOSYNTHESIS PROTEIN WZXC"/>
    <property type="match status" value="1"/>
</dbReference>
<proteinExistence type="inferred from homology"/>
<feature type="transmembrane region" description="Helical" evidence="7">
    <location>
        <begin position="287"/>
        <end position="304"/>
    </location>
</feature>
<evidence type="ECO:0000256" key="7">
    <source>
        <dbReference type="SAM" id="Phobius"/>
    </source>
</evidence>
<comment type="caution">
    <text evidence="8">The sequence shown here is derived from an EMBL/GenBank/DDBJ whole genome shotgun (WGS) entry which is preliminary data.</text>
</comment>
<evidence type="ECO:0000256" key="6">
    <source>
        <dbReference type="ARBA" id="ARBA00023136"/>
    </source>
</evidence>
<comment type="subcellular location">
    <subcellularLocation>
        <location evidence="1">Cell membrane</location>
        <topology evidence="1">Multi-pass membrane protein</topology>
    </subcellularLocation>
</comment>
<dbReference type="Proteomes" id="UP000553459">
    <property type="component" value="Unassembled WGS sequence"/>
</dbReference>
<dbReference type="GO" id="GO:0005886">
    <property type="term" value="C:plasma membrane"/>
    <property type="evidence" value="ECO:0007669"/>
    <property type="project" value="UniProtKB-SubCell"/>
</dbReference>
<evidence type="ECO:0000313" key="9">
    <source>
        <dbReference type="Proteomes" id="UP000553459"/>
    </source>
</evidence>
<comment type="similarity">
    <text evidence="2">Belongs to the polysaccharide synthase family.</text>
</comment>
<feature type="transmembrane region" description="Helical" evidence="7">
    <location>
        <begin position="363"/>
        <end position="394"/>
    </location>
</feature>
<protein>
    <submittedName>
        <fullName evidence="8">Oligosaccharide flippase family protein</fullName>
    </submittedName>
</protein>
<keyword evidence="9" id="KW-1185">Reference proteome</keyword>
<organism evidence="8 9">
    <name type="scientific">Elizabethkingia argenteiflava</name>
    <dbReference type="NCBI Taxonomy" id="2681556"/>
    <lineage>
        <taxon>Bacteria</taxon>
        <taxon>Pseudomonadati</taxon>
        <taxon>Bacteroidota</taxon>
        <taxon>Flavobacteriia</taxon>
        <taxon>Flavobacteriales</taxon>
        <taxon>Weeksellaceae</taxon>
        <taxon>Elizabethkingia</taxon>
    </lineage>
</organism>
<keyword evidence="6 7" id="KW-0472">Membrane</keyword>
<evidence type="ECO:0000256" key="3">
    <source>
        <dbReference type="ARBA" id="ARBA00022475"/>
    </source>
</evidence>
<feature type="transmembrane region" description="Helical" evidence="7">
    <location>
        <begin position="324"/>
        <end position="342"/>
    </location>
</feature>
<accession>A0A845PXY4</accession>
<feature type="transmembrane region" description="Helical" evidence="7">
    <location>
        <begin position="12"/>
        <end position="32"/>
    </location>
</feature>
<keyword evidence="4 7" id="KW-0812">Transmembrane</keyword>
<keyword evidence="5 7" id="KW-1133">Transmembrane helix</keyword>